<name>A0A1I4X2W8_9FLAO</name>
<dbReference type="GO" id="GO:0004601">
    <property type="term" value="F:peroxidase activity"/>
    <property type="evidence" value="ECO:0007669"/>
    <property type="project" value="UniProtKB-KW"/>
</dbReference>
<feature type="active site" evidence="4">
    <location>
        <position position="75"/>
    </location>
</feature>
<dbReference type="InterPro" id="IPR029759">
    <property type="entry name" value="GPX_AS"/>
</dbReference>
<dbReference type="InterPro" id="IPR013766">
    <property type="entry name" value="Thioredoxin_domain"/>
</dbReference>
<dbReference type="RefSeq" id="WP_092908425.1">
    <property type="nucleotide sequence ID" value="NZ_FOUZ01000008.1"/>
</dbReference>
<accession>A0A1I4X2W8</accession>
<dbReference type="EMBL" id="FOUZ01000008">
    <property type="protein sequence ID" value="SFN20408.1"/>
    <property type="molecule type" value="Genomic_DNA"/>
</dbReference>
<dbReference type="PANTHER" id="PTHR11592">
    <property type="entry name" value="GLUTATHIONE PEROXIDASE"/>
    <property type="match status" value="1"/>
</dbReference>
<evidence type="ECO:0000256" key="1">
    <source>
        <dbReference type="ARBA" id="ARBA00006926"/>
    </source>
</evidence>
<keyword evidence="8" id="KW-1185">Reference proteome</keyword>
<reference evidence="8" key="1">
    <citation type="submission" date="2016-10" db="EMBL/GenBank/DDBJ databases">
        <authorList>
            <person name="Varghese N."/>
            <person name="Submissions S."/>
        </authorList>
    </citation>
    <scope>NUCLEOTIDE SEQUENCE [LARGE SCALE GENOMIC DNA]</scope>
    <source>
        <strain evidence="8">XJ109</strain>
    </source>
</reference>
<dbReference type="GO" id="GO:0034599">
    <property type="term" value="P:cellular response to oxidative stress"/>
    <property type="evidence" value="ECO:0007669"/>
    <property type="project" value="TreeGrafter"/>
</dbReference>
<dbReference type="PRINTS" id="PR01011">
    <property type="entry name" value="GLUTPROXDASE"/>
</dbReference>
<dbReference type="PANTHER" id="PTHR11592:SF78">
    <property type="entry name" value="GLUTATHIONE PEROXIDASE"/>
    <property type="match status" value="1"/>
</dbReference>
<evidence type="ECO:0000256" key="3">
    <source>
        <dbReference type="ARBA" id="ARBA00023002"/>
    </source>
</evidence>
<comment type="similarity">
    <text evidence="1 5">Belongs to the glutathione peroxidase family.</text>
</comment>
<dbReference type="Gene3D" id="3.40.30.10">
    <property type="entry name" value="Glutaredoxin"/>
    <property type="match status" value="1"/>
</dbReference>
<dbReference type="PROSITE" id="PS00460">
    <property type="entry name" value="GLUTATHIONE_PEROXID_1"/>
    <property type="match status" value="1"/>
</dbReference>
<dbReference type="InterPro" id="IPR000889">
    <property type="entry name" value="Glutathione_peroxidase"/>
</dbReference>
<feature type="domain" description="Thioredoxin" evidence="6">
    <location>
        <begin position="37"/>
        <end position="198"/>
    </location>
</feature>
<dbReference type="CDD" id="cd00340">
    <property type="entry name" value="GSH_Peroxidase"/>
    <property type="match status" value="1"/>
</dbReference>
<dbReference type="PROSITE" id="PS51257">
    <property type="entry name" value="PROKAR_LIPOPROTEIN"/>
    <property type="match status" value="1"/>
</dbReference>
<sequence>MKYLLIGFMGLFMACNAQEIKKVKTKKQTIHQTNKTPQKMKTIYDYTFKDINDDDFNFADLKGKKVLILNTASKCGYTPQYDALEKVYQEYKDQGLVVIGFPSDNFGGQEFDNNEEIAQFCKLNYGVTFPLMAKSDVIGKDQNEIFKFLTKKSLNGKADNEVKWNFTKFLINEDGTLEASYPSKTIPDSKEIIDWLNK</sequence>
<protein>
    <recommendedName>
        <fullName evidence="5">Glutathione peroxidase</fullName>
    </recommendedName>
</protein>
<dbReference type="OrthoDB" id="9789406at2"/>
<evidence type="ECO:0000256" key="2">
    <source>
        <dbReference type="ARBA" id="ARBA00022559"/>
    </source>
</evidence>
<keyword evidence="3 5" id="KW-0560">Oxidoreductase</keyword>
<gene>
    <name evidence="7" type="ORF">SAMN05421738_10860</name>
</gene>
<dbReference type="PIRSF" id="PIRSF000303">
    <property type="entry name" value="Glutathion_perox"/>
    <property type="match status" value="1"/>
</dbReference>
<dbReference type="PROSITE" id="PS51352">
    <property type="entry name" value="THIOREDOXIN_2"/>
    <property type="match status" value="1"/>
</dbReference>
<evidence type="ECO:0000313" key="8">
    <source>
        <dbReference type="Proteomes" id="UP000199149"/>
    </source>
</evidence>
<dbReference type="Pfam" id="PF00255">
    <property type="entry name" value="GSHPx"/>
    <property type="match status" value="1"/>
</dbReference>
<dbReference type="AlphaFoldDB" id="A0A1I4X2W8"/>
<keyword evidence="2 5" id="KW-0575">Peroxidase</keyword>
<dbReference type="PROSITE" id="PS51355">
    <property type="entry name" value="GLUTATHIONE_PEROXID_3"/>
    <property type="match status" value="1"/>
</dbReference>
<organism evidence="7 8">
    <name type="scientific">Algoriella xinjiangensis</name>
    <dbReference type="NCBI Taxonomy" id="684065"/>
    <lineage>
        <taxon>Bacteria</taxon>
        <taxon>Pseudomonadati</taxon>
        <taxon>Bacteroidota</taxon>
        <taxon>Flavobacteriia</taxon>
        <taxon>Flavobacteriales</taxon>
        <taxon>Weeksellaceae</taxon>
        <taxon>Algoriella</taxon>
    </lineage>
</organism>
<evidence type="ECO:0000256" key="4">
    <source>
        <dbReference type="PIRSR" id="PIRSR000303-1"/>
    </source>
</evidence>
<evidence type="ECO:0000259" key="6">
    <source>
        <dbReference type="PROSITE" id="PS51352"/>
    </source>
</evidence>
<dbReference type="STRING" id="684065.SAMN05421738_10860"/>
<evidence type="ECO:0000313" key="7">
    <source>
        <dbReference type="EMBL" id="SFN20408.1"/>
    </source>
</evidence>
<dbReference type="SUPFAM" id="SSF52833">
    <property type="entry name" value="Thioredoxin-like"/>
    <property type="match status" value="1"/>
</dbReference>
<evidence type="ECO:0000256" key="5">
    <source>
        <dbReference type="RuleBase" id="RU000499"/>
    </source>
</evidence>
<dbReference type="Proteomes" id="UP000199149">
    <property type="component" value="Unassembled WGS sequence"/>
</dbReference>
<proteinExistence type="inferred from homology"/>
<dbReference type="InterPro" id="IPR036249">
    <property type="entry name" value="Thioredoxin-like_sf"/>
</dbReference>